<keyword evidence="1 3" id="KW-0472">Membrane</keyword>
<sequence length="442" mass="49497">MKYCSNCGQPLREGVKVCTNCGAPVKTTKDQKPNHDNQKNKTQHVHSNHTQKSNKKMWMIIGIIALLFIALIIAFSILKSQFSPEKQASNIAHAIKKDDEKALSKEMTSGDENLNKEEARAYLDYIKEEDDLNNVANHVEQTAKDVKDKHYKNLSVDANGNNVLNISKDGKKFVFFDNYNFNIPQRSISTYPNESGTITYDLNGNKKHISVDEGDSKSLGTFPIGNYNLKATKEIDDQKFNGALVIDMSQNGATATESFKQIRFNVYTEGDYMLDNVKVYANNKEIGEASSSETYGPYDPNEKVIVYAEGTYEGKTFKSDSVNVTSSSDDDEDVTDVTVRFDDDAIDNYVDQKLESDSADDNSDDSEEVTRANVIDKVESYEGHTLDTDTYTYKEPEITDDGKWGFSFTDKDGDLAGSYTVDRDDGYVTEYDEHGDEVGSGY</sequence>
<feature type="region of interest" description="Disordered" evidence="2">
    <location>
        <begin position="351"/>
        <end position="373"/>
    </location>
</feature>
<evidence type="ECO:0000259" key="6">
    <source>
        <dbReference type="Pfam" id="PF22820"/>
    </source>
</evidence>
<accession>A0A974KX96</accession>
<feature type="compositionally biased region" description="Acidic residues" evidence="2">
    <location>
        <begin position="357"/>
        <end position="367"/>
    </location>
</feature>
<keyword evidence="1" id="KW-1003">Cell membrane</keyword>
<dbReference type="Proteomes" id="UP000241540">
    <property type="component" value="Unassembled WGS sequence"/>
</dbReference>
<dbReference type="PANTHER" id="PTHR40038:SF1">
    <property type="entry name" value="MEMBRANE-ASSOCIATED PROTEIN TCAA"/>
    <property type="match status" value="1"/>
</dbReference>
<dbReference type="InterPro" id="IPR023599">
    <property type="entry name" value="Mem_prot_TcaA"/>
</dbReference>
<dbReference type="PANTHER" id="PTHR40038">
    <property type="entry name" value="MEMBRANE-ASSOCIATED PROTEIN TCAA"/>
    <property type="match status" value="1"/>
</dbReference>
<dbReference type="InterPro" id="IPR026870">
    <property type="entry name" value="Zinc_ribbon_dom"/>
</dbReference>
<evidence type="ECO:0000256" key="1">
    <source>
        <dbReference type="PIRNR" id="PIRNR032522"/>
    </source>
</evidence>
<organism evidence="7 8">
    <name type="scientific">Staphylococcus hominis</name>
    <dbReference type="NCBI Taxonomy" id="1290"/>
    <lineage>
        <taxon>Bacteria</taxon>
        <taxon>Bacillati</taxon>
        <taxon>Bacillota</taxon>
        <taxon>Bacilli</taxon>
        <taxon>Bacillales</taxon>
        <taxon>Staphylococcaceae</taxon>
        <taxon>Staphylococcus</taxon>
    </lineage>
</organism>
<comment type="similarity">
    <text evidence="1">Belongs to the tcaA family.</text>
</comment>
<evidence type="ECO:0000259" key="4">
    <source>
        <dbReference type="Pfam" id="PF13240"/>
    </source>
</evidence>
<feature type="transmembrane region" description="Helical" evidence="3">
    <location>
        <begin position="57"/>
        <end position="78"/>
    </location>
</feature>
<dbReference type="Pfam" id="PF13240">
    <property type="entry name" value="Zn_Ribbon_1"/>
    <property type="match status" value="1"/>
</dbReference>
<evidence type="ECO:0000256" key="2">
    <source>
        <dbReference type="SAM" id="MobiDB-lite"/>
    </source>
</evidence>
<reference evidence="7 8" key="1">
    <citation type="journal article" date="2016" name="Front. Microbiol.">
        <title>Comprehensive Phylogenetic Analysis of Bovine Non-aureus Staphylococci Species Based on Whole-Genome Sequencing.</title>
        <authorList>
            <person name="Naushad S."/>
            <person name="Barkema H.W."/>
            <person name="Luby C."/>
            <person name="Condas L.A."/>
            <person name="Nobrega D.B."/>
            <person name="Carson D.A."/>
            <person name="De Buck J."/>
        </authorList>
    </citation>
    <scope>NUCLEOTIDE SEQUENCE [LARGE SCALE GENOMIC DNA]</scope>
    <source>
        <strain evidence="7 8">SNUC 5336</strain>
    </source>
</reference>
<dbReference type="Pfam" id="PF22820">
    <property type="entry name" value="TcaA_3rd_4th"/>
    <property type="match status" value="1"/>
</dbReference>
<dbReference type="EMBL" id="PZHX01000013">
    <property type="protein sequence ID" value="PTK30427.1"/>
    <property type="molecule type" value="Genomic_DNA"/>
</dbReference>
<proteinExistence type="inferred from homology"/>
<feature type="domain" description="TcaA 4th" evidence="6">
    <location>
        <begin position="264"/>
        <end position="334"/>
    </location>
</feature>
<dbReference type="Pfam" id="PF22813">
    <property type="entry name" value="TcaA_2nd"/>
    <property type="match status" value="1"/>
</dbReference>
<comment type="caution">
    <text evidence="7">The sequence shown here is derived from an EMBL/GenBank/DDBJ whole genome shotgun (WGS) entry which is preliminary data.</text>
</comment>
<dbReference type="GO" id="GO:0008270">
    <property type="term" value="F:zinc ion binding"/>
    <property type="evidence" value="ECO:0007669"/>
    <property type="project" value="UniProtKB-KW"/>
</dbReference>
<dbReference type="PIRSF" id="PIRSF032522">
    <property type="entry name" value="TcaA"/>
    <property type="match status" value="1"/>
</dbReference>
<feature type="compositionally biased region" description="Basic and acidic residues" evidence="2">
    <location>
        <begin position="27"/>
        <end position="39"/>
    </location>
</feature>
<comment type="subcellular location">
    <subcellularLocation>
        <location evidence="1">Cell membrane</location>
        <topology evidence="1">Single-pass membrane protein</topology>
    </subcellularLocation>
</comment>
<evidence type="ECO:0000313" key="8">
    <source>
        <dbReference type="Proteomes" id="UP000241540"/>
    </source>
</evidence>
<dbReference type="InterPro" id="IPR054530">
    <property type="entry name" value="TcaA_4th"/>
</dbReference>
<protein>
    <recommendedName>
        <fullName evidence="1">Membrane-associated protein</fullName>
    </recommendedName>
</protein>
<dbReference type="InterPro" id="IPR054529">
    <property type="entry name" value="TcaA_2nd"/>
</dbReference>
<evidence type="ECO:0000313" key="7">
    <source>
        <dbReference type="EMBL" id="PTK30427.1"/>
    </source>
</evidence>
<feature type="domain" description="TcaA second" evidence="5">
    <location>
        <begin position="84"/>
        <end position="183"/>
    </location>
</feature>
<feature type="compositionally biased region" description="Basic residues" evidence="2">
    <location>
        <begin position="41"/>
        <end position="51"/>
    </location>
</feature>
<keyword evidence="3" id="KW-0812">Transmembrane</keyword>
<evidence type="ECO:0000256" key="3">
    <source>
        <dbReference type="SAM" id="Phobius"/>
    </source>
</evidence>
<dbReference type="GO" id="GO:0046677">
    <property type="term" value="P:response to antibiotic"/>
    <property type="evidence" value="ECO:0007669"/>
    <property type="project" value="UniProtKB-KW"/>
</dbReference>
<feature type="domain" description="Zinc-ribbon" evidence="4">
    <location>
        <begin position="3"/>
        <end position="25"/>
    </location>
</feature>
<keyword evidence="3" id="KW-1133">Transmembrane helix</keyword>
<feature type="region of interest" description="Disordered" evidence="2">
    <location>
        <begin position="25"/>
        <end position="51"/>
    </location>
</feature>
<dbReference type="RefSeq" id="WP_107640278.1">
    <property type="nucleotide sequence ID" value="NZ_PZHX01000013.1"/>
</dbReference>
<dbReference type="GO" id="GO:0005886">
    <property type="term" value="C:plasma membrane"/>
    <property type="evidence" value="ECO:0007669"/>
    <property type="project" value="UniProtKB-SubCell"/>
</dbReference>
<dbReference type="AlphaFoldDB" id="A0A974KX96"/>
<gene>
    <name evidence="7" type="ORF">BUZ51_07285</name>
</gene>
<evidence type="ECO:0000259" key="5">
    <source>
        <dbReference type="Pfam" id="PF22813"/>
    </source>
</evidence>
<name>A0A974KX96_STAHO</name>